<feature type="compositionally biased region" description="Basic and acidic residues" evidence="5">
    <location>
        <begin position="338"/>
        <end position="437"/>
    </location>
</feature>
<evidence type="ECO:0008006" key="10">
    <source>
        <dbReference type="Google" id="ProtNLM"/>
    </source>
</evidence>
<dbReference type="EMBL" id="CP144748">
    <property type="protein sequence ID" value="WVZ67847.1"/>
    <property type="molecule type" value="Genomic_DNA"/>
</dbReference>
<feature type="domain" description="Chromatin assembly factor 1 subunit A dimerization" evidence="6">
    <location>
        <begin position="605"/>
        <end position="672"/>
    </location>
</feature>
<sequence length="954" mass="107052">MESGGMVLGVARPEEAPDRNGAGRRDDGLGQSQMQVDGPVVLNRPAEVESGDSMEIDHVPAQTPSSQPAAAATRQSPATLMDTVVEVQKQLKRKRASNSPAIATADKDALVAGCRQELEGLFQYYKEVSDRKLQLDGGNLSGNAMVGCLLEESNLGLTKLVDEVYEKMKGLDGVSVASVRSSVLLVGQRMTYGKSSPDADVLEDESELALWCWEIRDLKLMPVKARSVLSTRRSVRKKIHERITAIYSILSVLENPGVEAQVNDLKKASLKLSKSLSLEGIKSMVEKVAQKNNTERSVKDAGSTAKQLFQETQKIVQNVTGLEDMSVSKLQNGSLPANEKEIQKAQKQVEKEMKRQEKEEAQMRKLQKKQQEEALKEQKRREKEEYEAKKQQKKQEEEALKEQKRREKEEADMKKQQKKQQEEAEKEQKRREKEAAQLKKQLAIQKQASMMERFFKSTVDSGKLKKSGENNPADNPCNDNKEAVPATTSKIDSSLFQQENWVLEDLWRLQVAGWKKLSSYNRSSRWGIRRKPKMEAFKELKLQKSSDDMVDEILSTPNEDNCHNSSQENEHDKLEADIDMLQASEMQCNVTSDAKPLQARLIRRKLLQFDKSNRPAYYGTWRKKSAVVGSRCPLKMDPDLDYEVDSDDEWEEEDPGESLSDCEKDSDDIMEEDSKITDDEDEDSFVVPDGYLSDNEGIQIESLLDDKDEEASSSPTGQCTEVEEFRTLLRQQKVLNTLTEQALRKSQPLVIHNLNYEKAVLLAAEDLKGTAKIEQLCLQVLSMRICPGGAVVDVPILDSSSASAEVMNQSNVRNGSPVAASAIPETDLAEIVQVIRSCRDGIHKVVELLQQKFPNVPKSQLNRKVREISDFIDNHWKVKKEILDKLGLDSSPVKSKKNKNIAMYFSKRCLPPEEAINALASSPELRLKSKTIQNGNGGAEGHQINLFPSTKQSS</sequence>
<evidence type="ECO:0000256" key="2">
    <source>
        <dbReference type="ARBA" id="ARBA00022763"/>
    </source>
</evidence>
<feature type="region of interest" description="Disordered" evidence="5">
    <location>
        <begin position="1"/>
        <end position="75"/>
    </location>
</feature>
<keyword evidence="4" id="KW-0539">Nucleus</keyword>
<dbReference type="GO" id="GO:0033186">
    <property type="term" value="C:CAF-1 complex"/>
    <property type="evidence" value="ECO:0007669"/>
    <property type="project" value="TreeGrafter"/>
</dbReference>
<feature type="compositionally biased region" description="Basic and acidic residues" evidence="5">
    <location>
        <begin position="12"/>
        <end position="28"/>
    </location>
</feature>
<dbReference type="GO" id="GO:0006281">
    <property type="term" value="P:DNA repair"/>
    <property type="evidence" value="ECO:0007669"/>
    <property type="project" value="UniProtKB-KW"/>
</dbReference>
<dbReference type="Pfam" id="PF21796">
    <property type="entry name" value="Cac1_C"/>
    <property type="match status" value="1"/>
</dbReference>
<dbReference type="InterPro" id="IPR048800">
    <property type="entry name" value="Cac1-like_C"/>
</dbReference>
<keyword evidence="9" id="KW-1185">Reference proteome</keyword>
<dbReference type="Pfam" id="PF12253">
    <property type="entry name" value="CAF1A_dimeriz"/>
    <property type="match status" value="1"/>
</dbReference>
<feature type="domain" description="Chromatin assembly factor 1 subunit Cac1-like C-terminal" evidence="7">
    <location>
        <begin position="828"/>
        <end position="878"/>
    </location>
</feature>
<dbReference type="AlphaFoldDB" id="A0AAQ3TAD7"/>
<dbReference type="Proteomes" id="UP001341281">
    <property type="component" value="Chromosome 04"/>
</dbReference>
<feature type="region of interest" description="Disordered" evidence="5">
    <location>
        <begin position="459"/>
        <end position="487"/>
    </location>
</feature>
<dbReference type="GO" id="GO:0005634">
    <property type="term" value="C:nucleus"/>
    <property type="evidence" value="ECO:0007669"/>
    <property type="project" value="UniProtKB-SubCell"/>
</dbReference>
<comment type="subcellular location">
    <subcellularLocation>
        <location evidence="1">Nucleus</location>
    </subcellularLocation>
</comment>
<evidence type="ECO:0000256" key="4">
    <source>
        <dbReference type="ARBA" id="ARBA00023242"/>
    </source>
</evidence>
<reference evidence="8 9" key="1">
    <citation type="submission" date="2024-02" db="EMBL/GenBank/DDBJ databases">
        <title>High-quality chromosome-scale genome assembly of Pensacola bahiagrass (Paspalum notatum Flugge var. saurae).</title>
        <authorList>
            <person name="Vega J.M."/>
            <person name="Podio M."/>
            <person name="Orjuela J."/>
            <person name="Siena L.A."/>
            <person name="Pessino S.C."/>
            <person name="Combes M.C."/>
            <person name="Mariac C."/>
            <person name="Albertini E."/>
            <person name="Pupilli F."/>
            <person name="Ortiz J.P.A."/>
            <person name="Leblanc O."/>
        </authorList>
    </citation>
    <scope>NUCLEOTIDE SEQUENCE [LARGE SCALE GENOMIC DNA]</scope>
    <source>
        <strain evidence="8">R1</strain>
        <tissue evidence="8">Leaf</tissue>
    </source>
</reference>
<feature type="region of interest" description="Disordered" evidence="5">
    <location>
        <begin position="931"/>
        <end position="954"/>
    </location>
</feature>
<evidence type="ECO:0000256" key="3">
    <source>
        <dbReference type="ARBA" id="ARBA00023204"/>
    </source>
</evidence>
<evidence type="ECO:0000313" key="8">
    <source>
        <dbReference type="EMBL" id="WVZ67847.1"/>
    </source>
</evidence>
<protein>
    <recommendedName>
        <fullName evidence="10">Chromatin assembly factor 1 subunit FAS1</fullName>
    </recommendedName>
</protein>
<evidence type="ECO:0000259" key="7">
    <source>
        <dbReference type="Pfam" id="PF21796"/>
    </source>
</evidence>
<evidence type="ECO:0000259" key="6">
    <source>
        <dbReference type="Pfam" id="PF12253"/>
    </source>
</evidence>
<keyword evidence="3" id="KW-0234">DNA repair</keyword>
<evidence type="ECO:0000256" key="1">
    <source>
        <dbReference type="ARBA" id="ARBA00004123"/>
    </source>
</evidence>
<evidence type="ECO:0000256" key="5">
    <source>
        <dbReference type="SAM" id="MobiDB-lite"/>
    </source>
</evidence>
<feature type="compositionally biased region" description="Acidic residues" evidence="5">
    <location>
        <begin position="639"/>
        <end position="656"/>
    </location>
</feature>
<dbReference type="PANTHER" id="PTHR15272">
    <property type="entry name" value="CHROMATIN ASSEMBLY FACTOR 1 SUBUNIT A CAF-1 SUBUNIT A"/>
    <property type="match status" value="1"/>
</dbReference>
<dbReference type="PANTHER" id="PTHR15272:SF0">
    <property type="entry name" value="CHROMATIN ASSEMBLY FACTOR 1 SUBUNIT A"/>
    <property type="match status" value="1"/>
</dbReference>
<feature type="region of interest" description="Disordered" evidence="5">
    <location>
        <begin position="638"/>
        <end position="692"/>
    </location>
</feature>
<name>A0AAQ3TAD7_PASNO</name>
<dbReference type="InterPro" id="IPR022043">
    <property type="entry name" value="CAF1A_DD"/>
</dbReference>
<accession>A0AAQ3TAD7</accession>
<feature type="compositionally biased region" description="Low complexity" evidence="5">
    <location>
        <begin position="60"/>
        <end position="75"/>
    </location>
</feature>
<keyword evidence="2" id="KW-0227">DNA damage</keyword>
<gene>
    <name evidence="8" type="ORF">U9M48_016874</name>
</gene>
<feature type="region of interest" description="Disordered" evidence="5">
    <location>
        <begin position="331"/>
        <end position="444"/>
    </location>
</feature>
<evidence type="ECO:0000313" key="9">
    <source>
        <dbReference type="Proteomes" id="UP001341281"/>
    </source>
</evidence>
<organism evidence="8 9">
    <name type="scientific">Paspalum notatum var. saurae</name>
    <dbReference type="NCBI Taxonomy" id="547442"/>
    <lineage>
        <taxon>Eukaryota</taxon>
        <taxon>Viridiplantae</taxon>
        <taxon>Streptophyta</taxon>
        <taxon>Embryophyta</taxon>
        <taxon>Tracheophyta</taxon>
        <taxon>Spermatophyta</taxon>
        <taxon>Magnoliopsida</taxon>
        <taxon>Liliopsida</taxon>
        <taxon>Poales</taxon>
        <taxon>Poaceae</taxon>
        <taxon>PACMAD clade</taxon>
        <taxon>Panicoideae</taxon>
        <taxon>Andropogonodae</taxon>
        <taxon>Paspaleae</taxon>
        <taxon>Paspalinae</taxon>
        <taxon>Paspalum</taxon>
    </lineage>
</organism>
<dbReference type="GO" id="GO:0006334">
    <property type="term" value="P:nucleosome assembly"/>
    <property type="evidence" value="ECO:0007669"/>
    <property type="project" value="TreeGrafter"/>
</dbReference>
<proteinExistence type="predicted"/>